<sequence>MLGSRFNLCPNTISNIRYLFRYPNAFSKISLVQRNYATDAETNLELLRDEIERNPKFVAEFDPGILGNICYLYELSKPSQMPSIFSKEYYQILSKNARNSWKNFISAIHFCYHERKSSEYKDNSAEFWSPKQFKSKALDLYIEMNEQFALKNLKELKNLVDDQMFNKMKFEIKNMEGKFIWKYHGLVEKPKYTNIRCALGPISPIGNYLAQVTLKLHTKQSIGLYNKSGKLIAGDPKKIKNVLQYVVFQRKMWERHKGWTIYGYVQQG</sequence>
<dbReference type="Pfam" id="PF04280">
    <property type="entry name" value="Tim44"/>
    <property type="match status" value="1"/>
</dbReference>
<evidence type="ECO:0000256" key="2">
    <source>
        <dbReference type="ARBA" id="ARBA00022946"/>
    </source>
</evidence>
<evidence type="ECO:0000256" key="4">
    <source>
        <dbReference type="ARBA" id="ARBA00023128"/>
    </source>
</evidence>
<proteinExistence type="inferred from homology"/>
<accession>A0A9W4SN12</accession>
<dbReference type="PANTHER" id="PTHR28554">
    <property type="entry name" value="39S RIBOSOMAL PROTEIN L45, MITOCHONDRIAL"/>
    <property type="match status" value="1"/>
</dbReference>
<feature type="domain" description="Tim44-like" evidence="9">
    <location>
        <begin position="117"/>
        <end position="266"/>
    </location>
</feature>
<dbReference type="Proteomes" id="UP001153678">
    <property type="component" value="Unassembled WGS sequence"/>
</dbReference>
<dbReference type="OrthoDB" id="19619at2759"/>
<dbReference type="GO" id="GO:1990904">
    <property type="term" value="C:ribonucleoprotein complex"/>
    <property type="evidence" value="ECO:0007669"/>
    <property type="project" value="UniProtKB-KW"/>
</dbReference>
<dbReference type="InterPro" id="IPR007379">
    <property type="entry name" value="Tim44-like_dom"/>
</dbReference>
<keyword evidence="3" id="KW-0689">Ribosomal protein</keyword>
<evidence type="ECO:0000256" key="3">
    <source>
        <dbReference type="ARBA" id="ARBA00022980"/>
    </source>
</evidence>
<evidence type="ECO:0000256" key="1">
    <source>
        <dbReference type="ARBA" id="ARBA00004173"/>
    </source>
</evidence>
<dbReference type="PANTHER" id="PTHR28554:SF1">
    <property type="entry name" value="LARGE RIBOSOMAL SUBUNIT PROTEIN ML45"/>
    <property type="match status" value="1"/>
</dbReference>
<comment type="similarity">
    <text evidence="6">Belongs to the mitochondrion-specific ribosomal protein mL45 family.</text>
</comment>
<dbReference type="SUPFAM" id="SSF54427">
    <property type="entry name" value="NTF2-like"/>
    <property type="match status" value="1"/>
</dbReference>
<evidence type="ECO:0000313" key="11">
    <source>
        <dbReference type="Proteomes" id="UP001153678"/>
    </source>
</evidence>
<keyword evidence="2" id="KW-0809">Transit peptide</keyword>
<comment type="caution">
    <text evidence="10">The sequence shown here is derived from an EMBL/GenBank/DDBJ whole genome shotgun (WGS) entry which is preliminary data.</text>
</comment>
<reference evidence="10" key="1">
    <citation type="submission" date="2022-08" db="EMBL/GenBank/DDBJ databases">
        <authorList>
            <person name="Kallberg Y."/>
            <person name="Tangrot J."/>
            <person name="Rosling A."/>
        </authorList>
    </citation>
    <scope>NUCLEOTIDE SEQUENCE</scope>
    <source>
        <strain evidence="10">Wild A</strain>
    </source>
</reference>
<keyword evidence="5" id="KW-0687">Ribonucleoprotein</keyword>
<keyword evidence="11" id="KW-1185">Reference proteome</keyword>
<keyword evidence="4" id="KW-0496">Mitochondrion</keyword>
<evidence type="ECO:0000256" key="6">
    <source>
        <dbReference type="ARBA" id="ARBA00038073"/>
    </source>
</evidence>
<dbReference type="EMBL" id="CAMKVN010001179">
    <property type="protein sequence ID" value="CAI2174225.1"/>
    <property type="molecule type" value="Genomic_DNA"/>
</dbReference>
<evidence type="ECO:0000256" key="7">
    <source>
        <dbReference type="ARBA" id="ARBA00039448"/>
    </source>
</evidence>
<evidence type="ECO:0000256" key="5">
    <source>
        <dbReference type="ARBA" id="ARBA00023274"/>
    </source>
</evidence>
<comment type="subcellular location">
    <subcellularLocation>
        <location evidence="1">Mitochondrion</location>
    </subcellularLocation>
</comment>
<evidence type="ECO:0000259" key="9">
    <source>
        <dbReference type="SMART" id="SM00978"/>
    </source>
</evidence>
<gene>
    <name evidence="10" type="ORF">FWILDA_LOCUS6482</name>
</gene>
<name>A0A9W4SN12_9GLOM</name>
<dbReference type="SMART" id="SM00978">
    <property type="entry name" value="Tim44"/>
    <property type="match status" value="1"/>
</dbReference>
<dbReference type="Gene3D" id="3.10.450.240">
    <property type="match status" value="1"/>
</dbReference>
<evidence type="ECO:0000256" key="8">
    <source>
        <dbReference type="ARBA" id="ARBA00043031"/>
    </source>
</evidence>
<dbReference type="InterPro" id="IPR051975">
    <property type="entry name" value="mtLSU_mL45"/>
</dbReference>
<dbReference type="GO" id="GO:0005840">
    <property type="term" value="C:ribosome"/>
    <property type="evidence" value="ECO:0007669"/>
    <property type="project" value="UniProtKB-KW"/>
</dbReference>
<dbReference type="AlphaFoldDB" id="A0A9W4SN12"/>
<protein>
    <recommendedName>
        <fullName evidence="7">Large ribosomal subunit protein mL45</fullName>
    </recommendedName>
    <alternativeName>
        <fullName evidence="8">39S ribosomal protein L45, mitochondrial</fullName>
    </alternativeName>
</protein>
<dbReference type="InterPro" id="IPR032710">
    <property type="entry name" value="NTF2-like_dom_sf"/>
</dbReference>
<organism evidence="10 11">
    <name type="scientific">Funneliformis geosporum</name>
    <dbReference type="NCBI Taxonomy" id="1117311"/>
    <lineage>
        <taxon>Eukaryota</taxon>
        <taxon>Fungi</taxon>
        <taxon>Fungi incertae sedis</taxon>
        <taxon>Mucoromycota</taxon>
        <taxon>Glomeromycotina</taxon>
        <taxon>Glomeromycetes</taxon>
        <taxon>Glomerales</taxon>
        <taxon>Glomeraceae</taxon>
        <taxon>Funneliformis</taxon>
    </lineage>
</organism>
<dbReference type="GO" id="GO:0005739">
    <property type="term" value="C:mitochondrion"/>
    <property type="evidence" value="ECO:0007669"/>
    <property type="project" value="UniProtKB-SubCell"/>
</dbReference>
<evidence type="ECO:0000313" key="10">
    <source>
        <dbReference type="EMBL" id="CAI2174225.1"/>
    </source>
</evidence>